<name>A0A846TTR8_9MICC</name>
<reference evidence="2 3" key="1">
    <citation type="submission" date="2020-02" db="EMBL/GenBank/DDBJ databases">
        <authorList>
            <person name="Sun Q."/>
        </authorList>
    </citation>
    <scope>NUCLEOTIDE SEQUENCE [LARGE SCALE GENOMIC DNA]</scope>
    <source>
        <strain evidence="2 3">YIM 13062</strain>
    </source>
</reference>
<dbReference type="InterPro" id="IPR029058">
    <property type="entry name" value="AB_hydrolase_fold"/>
</dbReference>
<protein>
    <submittedName>
        <fullName evidence="2">Alpha/beta hydrolase</fullName>
    </submittedName>
</protein>
<dbReference type="Gene3D" id="3.40.50.1820">
    <property type="entry name" value="alpha/beta hydrolase"/>
    <property type="match status" value="1"/>
</dbReference>
<proteinExistence type="predicted"/>
<comment type="caution">
    <text evidence="2">The sequence shown here is derived from an EMBL/GenBank/DDBJ whole genome shotgun (WGS) entry which is preliminary data.</text>
</comment>
<dbReference type="InterPro" id="IPR000073">
    <property type="entry name" value="AB_hydrolase_1"/>
</dbReference>
<dbReference type="RefSeq" id="WP_119932482.1">
    <property type="nucleotide sequence ID" value="NZ_JAAVUN010000002.1"/>
</dbReference>
<evidence type="ECO:0000259" key="1">
    <source>
        <dbReference type="Pfam" id="PF00561"/>
    </source>
</evidence>
<accession>A0A846TTR8</accession>
<dbReference type="Pfam" id="PF00561">
    <property type="entry name" value="Abhydrolase_1"/>
    <property type="match status" value="1"/>
</dbReference>
<gene>
    <name evidence="2" type="ORF">GTW58_01625</name>
</gene>
<dbReference type="PRINTS" id="PR00111">
    <property type="entry name" value="ABHYDROLASE"/>
</dbReference>
<sequence length="265" mass="28550">MPSFTLDHCTLDYQVSGPVEDRGSPAVVQLHGLMSDTPSNTSGGLDLAAFVPGARVVRYDARGHGRSTGEPVVDDWLWPNLAHDLLALLEHVFPGQPVHGIGPSMGSATLLYAALDQPEKFASLTLCVPSTSWATRRGQATIYRESAEMIETLGLETYIRATRTVPQPPAVADRERHPPRVAADLLPSVLRGAAATDLPDPQILSSITAANLILAWSDDAAHPLSSSEILREALPGQRMHIARTPGELATWPRLCAEFVRECDNA</sequence>
<keyword evidence="3" id="KW-1185">Reference proteome</keyword>
<evidence type="ECO:0000313" key="3">
    <source>
        <dbReference type="Proteomes" id="UP000521379"/>
    </source>
</evidence>
<dbReference type="Proteomes" id="UP000521379">
    <property type="component" value="Unassembled WGS sequence"/>
</dbReference>
<dbReference type="GO" id="GO:0016787">
    <property type="term" value="F:hydrolase activity"/>
    <property type="evidence" value="ECO:0007669"/>
    <property type="project" value="UniProtKB-KW"/>
</dbReference>
<keyword evidence="2" id="KW-0378">Hydrolase</keyword>
<dbReference type="EMBL" id="JAAVUN010000002">
    <property type="protein sequence ID" value="NKE08667.1"/>
    <property type="molecule type" value="Genomic_DNA"/>
</dbReference>
<dbReference type="AlphaFoldDB" id="A0A846TTR8"/>
<feature type="domain" description="AB hydrolase-1" evidence="1">
    <location>
        <begin position="25"/>
        <end position="132"/>
    </location>
</feature>
<dbReference type="SUPFAM" id="SSF53474">
    <property type="entry name" value="alpha/beta-Hydrolases"/>
    <property type="match status" value="1"/>
</dbReference>
<organism evidence="2 3">
    <name type="scientific">Kocuria subflava</name>
    <dbReference type="NCBI Taxonomy" id="1736139"/>
    <lineage>
        <taxon>Bacteria</taxon>
        <taxon>Bacillati</taxon>
        <taxon>Actinomycetota</taxon>
        <taxon>Actinomycetes</taxon>
        <taxon>Micrococcales</taxon>
        <taxon>Micrococcaceae</taxon>
        <taxon>Kocuria</taxon>
    </lineage>
</organism>
<evidence type="ECO:0000313" key="2">
    <source>
        <dbReference type="EMBL" id="NKE08667.1"/>
    </source>
</evidence>